<dbReference type="Pfam" id="PF13675">
    <property type="entry name" value="PilJ"/>
    <property type="match status" value="1"/>
</dbReference>
<dbReference type="SMART" id="SM00387">
    <property type="entry name" value="HATPase_c"/>
    <property type="match status" value="1"/>
</dbReference>
<dbReference type="AlphaFoldDB" id="A0A069PXZ2"/>
<evidence type="ECO:0000256" key="10">
    <source>
        <dbReference type="ARBA" id="ARBA00022840"/>
    </source>
</evidence>
<keyword evidence="8 14" id="KW-0547">Nucleotide-binding</keyword>
<evidence type="ECO:0000256" key="9">
    <source>
        <dbReference type="ARBA" id="ARBA00022777"/>
    </source>
</evidence>
<evidence type="ECO:0000256" key="8">
    <source>
        <dbReference type="ARBA" id="ARBA00022741"/>
    </source>
</evidence>
<comment type="caution">
    <text evidence="17">The sequence shown here is derived from an EMBL/GenBank/DDBJ whole genome shotgun (WGS) entry which is preliminary data.</text>
</comment>
<keyword evidence="4 14" id="KW-0997">Cell inner membrane</keyword>
<dbReference type="PANTHER" id="PTHR24421:SF10">
    <property type="entry name" value="NITRATE_NITRITE SENSOR PROTEIN NARQ"/>
    <property type="match status" value="1"/>
</dbReference>
<dbReference type="InterPro" id="IPR003018">
    <property type="entry name" value="GAF"/>
</dbReference>
<evidence type="ECO:0000256" key="3">
    <source>
        <dbReference type="ARBA" id="ARBA00022475"/>
    </source>
</evidence>
<keyword evidence="5" id="KW-0597">Phosphoprotein</keyword>
<dbReference type="CDD" id="cd06225">
    <property type="entry name" value="HAMP"/>
    <property type="match status" value="1"/>
</dbReference>
<dbReference type="SUPFAM" id="SSF158472">
    <property type="entry name" value="HAMP domain-like"/>
    <property type="match status" value="1"/>
</dbReference>
<evidence type="ECO:0000256" key="13">
    <source>
        <dbReference type="ARBA" id="ARBA00023136"/>
    </source>
</evidence>
<dbReference type="Proteomes" id="UP000027466">
    <property type="component" value="Unassembled WGS sequence"/>
</dbReference>
<dbReference type="Gene3D" id="1.20.120.960">
    <property type="entry name" value="Histidine kinase NarX, sensor domain"/>
    <property type="match status" value="1"/>
</dbReference>
<proteinExistence type="predicted"/>
<name>A0A069PXZ2_9BURK</name>
<keyword evidence="10 14" id="KW-0067">ATP-binding</keyword>
<dbReference type="InterPro" id="IPR011712">
    <property type="entry name" value="Sig_transdc_His_kin_sub3_dim/P"/>
</dbReference>
<dbReference type="STRING" id="60547.GCA_000751215_03133"/>
<dbReference type="GO" id="GO:0000155">
    <property type="term" value="F:phosphorelay sensor kinase activity"/>
    <property type="evidence" value="ECO:0007669"/>
    <property type="project" value="UniProtKB-UniRule"/>
</dbReference>
<dbReference type="Gene3D" id="3.30.565.10">
    <property type="entry name" value="Histidine kinase-like ATPase, C-terminal domain"/>
    <property type="match status" value="1"/>
</dbReference>
<dbReference type="Gene3D" id="1.10.8.500">
    <property type="entry name" value="HAMP domain in histidine kinase"/>
    <property type="match status" value="1"/>
</dbReference>
<dbReference type="InterPro" id="IPR042295">
    <property type="entry name" value="NarX-like_N_sf"/>
</dbReference>
<accession>A0A069PXZ2</accession>
<dbReference type="GO" id="GO:0046983">
    <property type="term" value="F:protein dimerization activity"/>
    <property type="evidence" value="ECO:0007669"/>
    <property type="project" value="UniProtKB-UniRule"/>
</dbReference>
<keyword evidence="18" id="KW-1185">Reference proteome</keyword>
<evidence type="ECO:0000256" key="5">
    <source>
        <dbReference type="ARBA" id="ARBA00022553"/>
    </source>
</evidence>
<dbReference type="InterPro" id="IPR016380">
    <property type="entry name" value="Sig_transdc_His_kin_NarX/NarQ"/>
</dbReference>
<dbReference type="Pfam" id="PF00672">
    <property type="entry name" value="HAMP"/>
    <property type="match status" value="1"/>
</dbReference>
<evidence type="ECO:0000256" key="14">
    <source>
        <dbReference type="PIRNR" id="PIRNR003167"/>
    </source>
</evidence>
<evidence type="ECO:0000313" key="17">
    <source>
        <dbReference type="EMBL" id="KDR42271.1"/>
    </source>
</evidence>
<evidence type="ECO:0000256" key="15">
    <source>
        <dbReference type="SAM" id="Phobius"/>
    </source>
</evidence>
<evidence type="ECO:0000256" key="4">
    <source>
        <dbReference type="ARBA" id="ARBA00022519"/>
    </source>
</evidence>
<organism evidence="17 18">
    <name type="scientific">Caballeronia glathei</name>
    <dbReference type="NCBI Taxonomy" id="60547"/>
    <lineage>
        <taxon>Bacteria</taxon>
        <taxon>Pseudomonadati</taxon>
        <taxon>Pseudomonadota</taxon>
        <taxon>Betaproteobacteria</taxon>
        <taxon>Burkholderiales</taxon>
        <taxon>Burkholderiaceae</taxon>
        <taxon>Caballeronia</taxon>
    </lineage>
</organism>
<dbReference type="InterPro" id="IPR003660">
    <property type="entry name" value="HAMP_dom"/>
</dbReference>
<keyword evidence="6 14" id="KW-0808">Transferase</keyword>
<keyword evidence="13 14" id="KW-0472">Membrane</keyword>
<keyword evidence="12 14" id="KW-0902">Two-component regulatory system</keyword>
<keyword evidence="11 15" id="KW-1133">Transmembrane helix</keyword>
<evidence type="ECO:0000256" key="2">
    <source>
        <dbReference type="ARBA" id="ARBA00004429"/>
    </source>
</evidence>
<dbReference type="Gene3D" id="1.20.5.1930">
    <property type="match status" value="1"/>
</dbReference>
<gene>
    <name evidence="17" type="ORF">BG61_10425</name>
</gene>
<evidence type="ECO:0000256" key="6">
    <source>
        <dbReference type="ARBA" id="ARBA00022679"/>
    </source>
</evidence>
<dbReference type="GO" id="GO:0005524">
    <property type="term" value="F:ATP binding"/>
    <property type="evidence" value="ECO:0007669"/>
    <property type="project" value="UniProtKB-UniRule"/>
</dbReference>
<evidence type="ECO:0000256" key="7">
    <source>
        <dbReference type="ARBA" id="ARBA00022692"/>
    </source>
</evidence>
<comment type="subcellular location">
    <subcellularLocation>
        <location evidence="2">Cell inner membrane</location>
        <topology evidence="2">Multi-pass membrane protein</topology>
    </subcellularLocation>
</comment>
<dbReference type="Pfam" id="PF13185">
    <property type="entry name" value="GAF_2"/>
    <property type="match status" value="1"/>
</dbReference>
<dbReference type="PROSITE" id="PS50885">
    <property type="entry name" value="HAMP"/>
    <property type="match status" value="1"/>
</dbReference>
<dbReference type="CDD" id="cd16917">
    <property type="entry name" value="HATPase_UhpB-NarQ-NarX-like"/>
    <property type="match status" value="1"/>
</dbReference>
<dbReference type="SUPFAM" id="SSF55874">
    <property type="entry name" value="ATPase domain of HSP90 chaperone/DNA topoisomerase II/histidine kinase"/>
    <property type="match status" value="1"/>
</dbReference>
<keyword evidence="7 15" id="KW-0812">Transmembrane</keyword>
<evidence type="ECO:0000313" key="18">
    <source>
        <dbReference type="Proteomes" id="UP000027466"/>
    </source>
</evidence>
<dbReference type="SUPFAM" id="SSF55781">
    <property type="entry name" value="GAF domain-like"/>
    <property type="match status" value="1"/>
</dbReference>
<dbReference type="SMART" id="SM00304">
    <property type="entry name" value="HAMP"/>
    <property type="match status" value="1"/>
</dbReference>
<reference evidence="17 18" key="1">
    <citation type="submission" date="2014-03" db="EMBL/GenBank/DDBJ databases">
        <title>Draft Genome Sequences of Four Burkholderia Strains.</title>
        <authorList>
            <person name="Liu X.Y."/>
            <person name="Li C.X."/>
            <person name="Xu J.H."/>
        </authorList>
    </citation>
    <scope>NUCLEOTIDE SEQUENCE [LARGE SCALE GENOMIC DNA]</scope>
    <source>
        <strain evidence="17 18">DSM 50014</strain>
    </source>
</reference>
<dbReference type="PIRSF" id="PIRSF003167">
    <property type="entry name" value="STHK_NarX/NarQ"/>
    <property type="match status" value="1"/>
</dbReference>
<evidence type="ECO:0000256" key="1">
    <source>
        <dbReference type="ARBA" id="ARBA00000085"/>
    </source>
</evidence>
<dbReference type="Gene3D" id="3.30.450.40">
    <property type="match status" value="1"/>
</dbReference>
<dbReference type="PANTHER" id="PTHR24421">
    <property type="entry name" value="NITRATE/NITRITE SENSOR PROTEIN NARX-RELATED"/>
    <property type="match status" value="1"/>
</dbReference>
<feature type="transmembrane region" description="Helical" evidence="15">
    <location>
        <begin position="6"/>
        <end position="28"/>
    </location>
</feature>
<comment type="catalytic activity">
    <reaction evidence="1 14">
        <text>ATP + protein L-histidine = ADP + protein N-phospho-L-histidine.</text>
        <dbReference type="EC" id="2.7.13.3"/>
    </reaction>
</comment>
<evidence type="ECO:0000256" key="11">
    <source>
        <dbReference type="ARBA" id="ARBA00022989"/>
    </source>
</evidence>
<protein>
    <recommendedName>
        <fullName evidence="14">Sensor protein</fullName>
        <ecNumber evidence="14">2.7.13.3</ecNumber>
    </recommendedName>
</protein>
<dbReference type="InterPro" id="IPR029016">
    <property type="entry name" value="GAF-like_dom_sf"/>
</dbReference>
<dbReference type="Pfam" id="PF07730">
    <property type="entry name" value="HisKA_3"/>
    <property type="match status" value="1"/>
</dbReference>
<dbReference type="InterPro" id="IPR029095">
    <property type="entry name" value="NarX-like_N"/>
</dbReference>
<dbReference type="InterPro" id="IPR050482">
    <property type="entry name" value="Sensor_HK_TwoCompSys"/>
</dbReference>
<dbReference type="EC" id="2.7.13.3" evidence="14"/>
<evidence type="ECO:0000256" key="12">
    <source>
        <dbReference type="ARBA" id="ARBA00023012"/>
    </source>
</evidence>
<keyword evidence="9 14" id="KW-0418">Kinase</keyword>
<dbReference type="InterPro" id="IPR003594">
    <property type="entry name" value="HATPase_dom"/>
</dbReference>
<feature type="domain" description="HAMP" evidence="16">
    <location>
        <begin position="182"/>
        <end position="234"/>
    </location>
</feature>
<sequence>MSTRIVVLSGVALAFVLTMIVVTLLLSWQLEGAGAAINDAGSLRMRAGNVAIALGEARAGRASAIDTQVALLDRTIANLKRGEPARPLFLPDTGAIREQFDVVSITWRELLKPTIEYDESRPAAEPLAYLTYLPSFVEQADGLVRLIEQENARKTAWLRRSQMALAAMACVGAIAIVYLLYLWFVLPVQRLEDGLARIKRREFGARLPVDTRDEFGHLAHGFNRMAKELQSLYQDLEQRVTYKTAQLATQNRELSALYEMTAFLHEPHDVETLCRGFLTRIMRQFDAQGGTVRALGNDDDTLHLVASEGLSAELVDAERCMPANDCVCSSAAQAGLPVIRDMRRHAPKQPAELATHCGKAGYAAVAAFGIVSQDTTLGSFSLHFRHETAMPGSEVQLLETLGRHLGTALQNHRLAGAARQFAVAQERHLVAQGLHDSIAQSLNFLKIQVHMLDTAAQQGDLGEVREIVPLLRGGLEESYDDVRELLVNFRTKLGSGDLRRVVEDTVTRFERQSDARVAWRFDEAGGPPLPPEQQLQVLFILQEALSNVRKHAQASEVRVEIENARDFRMLIEDDGQGYENADIAGRGEAHVGFHIMRERAARLGAQLTLEGEPGRGARVALWLCASERQAA</sequence>
<dbReference type="EMBL" id="JFHC01000018">
    <property type="protein sequence ID" value="KDR42271.1"/>
    <property type="molecule type" value="Genomic_DNA"/>
</dbReference>
<feature type="transmembrane region" description="Helical" evidence="15">
    <location>
        <begin position="163"/>
        <end position="184"/>
    </location>
</feature>
<evidence type="ECO:0000259" key="16">
    <source>
        <dbReference type="PROSITE" id="PS50885"/>
    </source>
</evidence>
<keyword evidence="3 14" id="KW-1003">Cell membrane</keyword>
<dbReference type="InterPro" id="IPR036890">
    <property type="entry name" value="HATPase_C_sf"/>
</dbReference>
<dbReference type="GO" id="GO:0005886">
    <property type="term" value="C:plasma membrane"/>
    <property type="evidence" value="ECO:0007669"/>
    <property type="project" value="UniProtKB-SubCell"/>
</dbReference>
<dbReference type="Pfam" id="PF02518">
    <property type="entry name" value="HATPase_c"/>
    <property type="match status" value="1"/>
</dbReference>